<name>A0A7H8QLG9_TALRU</name>
<dbReference type="OrthoDB" id="4225865at2759"/>
<evidence type="ECO:0000313" key="3">
    <source>
        <dbReference type="Proteomes" id="UP000509510"/>
    </source>
</evidence>
<dbReference type="RefSeq" id="XP_035340801.1">
    <property type="nucleotide sequence ID" value="XM_035484908.1"/>
</dbReference>
<accession>A0A7H8QLG9</accession>
<proteinExistence type="predicted"/>
<protein>
    <submittedName>
        <fullName evidence="2">Uncharacterized protein</fullName>
    </submittedName>
</protein>
<dbReference type="GeneID" id="55989220"/>
<evidence type="ECO:0000313" key="2">
    <source>
        <dbReference type="EMBL" id="QKX54622.1"/>
    </source>
</evidence>
<keyword evidence="3" id="KW-1185">Reference proteome</keyword>
<dbReference type="KEGG" id="trg:TRUGW13939_01710"/>
<reference evidence="3" key="1">
    <citation type="submission" date="2020-06" db="EMBL/GenBank/DDBJ databases">
        <title>A chromosome-scale genome assembly of Talaromyces rugulosus W13939.</title>
        <authorList>
            <person name="Wang B."/>
            <person name="Guo L."/>
            <person name="Ye K."/>
            <person name="Wang L."/>
        </authorList>
    </citation>
    <scope>NUCLEOTIDE SEQUENCE [LARGE SCALE GENOMIC DNA]</scope>
    <source>
        <strain evidence="3">W13939</strain>
    </source>
</reference>
<dbReference type="AlphaFoldDB" id="A0A7H8QLG9"/>
<organism evidence="2 3">
    <name type="scientific">Talaromyces rugulosus</name>
    <name type="common">Penicillium rugulosum</name>
    <dbReference type="NCBI Taxonomy" id="121627"/>
    <lineage>
        <taxon>Eukaryota</taxon>
        <taxon>Fungi</taxon>
        <taxon>Dikarya</taxon>
        <taxon>Ascomycota</taxon>
        <taxon>Pezizomycotina</taxon>
        <taxon>Eurotiomycetes</taxon>
        <taxon>Eurotiomycetidae</taxon>
        <taxon>Eurotiales</taxon>
        <taxon>Trichocomaceae</taxon>
        <taxon>Talaromyces</taxon>
        <taxon>Talaromyces sect. Islandici</taxon>
    </lineage>
</organism>
<sequence length="118" mass="13059">MDPSPPPNNLKRKASSELPPEPLRTIDTENPVFQHLKQTDAKQFSDDYAETTTALRILLNGRLENAGMDQIIHSLKSRPELAKMEGSKAVLAECGIEIDVEVREGKEVVLVKLHGVAM</sequence>
<evidence type="ECO:0000256" key="1">
    <source>
        <dbReference type="SAM" id="MobiDB-lite"/>
    </source>
</evidence>
<gene>
    <name evidence="2" type="ORF">TRUGW13939_01710</name>
</gene>
<feature type="region of interest" description="Disordered" evidence="1">
    <location>
        <begin position="1"/>
        <end position="32"/>
    </location>
</feature>
<dbReference type="EMBL" id="CP055898">
    <property type="protein sequence ID" value="QKX54622.1"/>
    <property type="molecule type" value="Genomic_DNA"/>
</dbReference>
<dbReference type="Proteomes" id="UP000509510">
    <property type="component" value="Chromosome I"/>
</dbReference>